<dbReference type="Pfam" id="PF08401">
    <property type="entry name" value="ArdcN"/>
    <property type="match status" value="1"/>
</dbReference>
<evidence type="ECO:0000259" key="1">
    <source>
        <dbReference type="Pfam" id="PF08401"/>
    </source>
</evidence>
<proteinExistence type="predicted"/>
<feature type="domain" description="Polyvalent protein metallopeptidase" evidence="2">
    <location>
        <begin position="139"/>
        <end position="266"/>
    </location>
</feature>
<evidence type="ECO:0000313" key="3">
    <source>
        <dbReference type="EMBL" id="URI11925.1"/>
    </source>
</evidence>
<protein>
    <submittedName>
        <fullName evidence="3">Zincin-like metallopeptidase domain-containing protein</fullName>
    </submittedName>
</protein>
<organism evidence="3 4">
    <name type="scientific">Aquincola tertiaricarbonis</name>
    <dbReference type="NCBI Taxonomy" id="391953"/>
    <lineage>
        <taxon>Bacteria</taxon>
        <taxon>Pseudomonadati</taxon>
        <taxon>Pseudomonadota</taxon>
        <taxon>Betaproteobacteria</taxon>
        <taxon>Burkholderiales</taxon>
        <taxon>Sphaerotilaceae</taxon>
        <taxon>Aquincola</taxon>
    </lineage>
</organism>
<dbReference type="InterPro" id="IPR013610">
    <property type="entry name" value="ArdC_N"/>
</dbReference>
<dbReference type="Pfam" id="PF18818">
    <property type="entry name" value="MPTase-PolyVal"/>
    <property type="match status" value="1"/>
</dbReference>
<reference evidence="3" key="1">
    <citation type="submission" date="2022-05" db="EMBL/GenBank/DDBJ databases">
        <title>An RpoN-dependent PEP-CTERM gene is involved in floc formation of an Aquincola tertiaricarbonis strain.</title>
        <authorList>
            <person name="Qiu D."/>
            <person name="Xia M."/>
        </authorList>
    </citation>
    <scope>NUCLEOTIDE SEQUENCE</scope>
    <source>
        <strain evidence="3">RN12</strain>
    </source>
</reference>
<dbReference type="EMBL" id="CP097636">
    <property type="protein sequence ID" value="URI11925.1"/>
    <property type="molecule type" value="Genomic_DNA"/>
</dbReference>
<accession>A0ABY4SID8</accession>
<dbReference type="Proteomes" id="UP001056201">
    <property type="component" value="Chromosome 2"/>
</dbReference>
<gene>
    <name evidence="3" type="ORF">MW290_28125</name>
</gene>
<evidence type="ECO:0000313" key="4">
    <source>
        <dbReference type="Proteomes" id="UP001056201"/>
    </source>
</evidence>
<sequence length="303" mass="33771">MEVGSAPWQRPWSQRCMKPINPTTGNAYRGVNRVLLAIAAAGRSSGEFMTYRQAAERGWQVRAGERGSMIVKVVEIGGGEARSEHEREEAKSQKEQGLTPRALRRYFVFNRDQIDGMPPLDPQPEFPAFDPIMRAEAVVQALTEKTGLSVREGGSAACYIPSRDEMILPARSAFQTAHDWHATQLHEAAHSTLHERRLNRTAALGKRWGDAAYAMEELRAEICSAILAAETGVPMSQRNIEAHAAYLRDWVKVIANEPMAIFSAAKDAEVMAEYLLKLEHGLRAERREAGWVAEYDAALSRSR</sequence>
<name>A0ABY4SID8_AQUTE</name>
<keyword evidence="4" id="KW-1185">Reference proteome</keyword>
<dbReference type="PIRSF" id="PIRSF037112">
    <property type="entry name" value="Antirestriction_ArdC"/>
    <property type="match status" value="1"/>
</dbReference>
<dbReference type="InterPro" id="IPR041459">
    <property type="entry name" value="MPTase-PolyVal"/>
</dbReference>
<dbReference type="InterPro" id="IPR017113">
    <property type="entry name" value="Antirestriction_ArdC"/>
</dbReference>
<feature type="domain" description="N-terminal" evidence="1">
    <location>
        <begin position="2"/>
        <end position="109"/>
    </location>
</feature>
<evidence type="ECO:0000259" key="2">
    <source>
        <dbReference type="Pfam" id="PF18818"/>
    </source>
</evidence>